<dbReference type="PANTHER" id="PTHR43747:SF1">
    <property type="entry name" value="SLR1998 PROTEIN"/>
    <property type="match status" value="1"/>
</dbReference>
<organism evidence="1 2">
    <name type="scientific">Puniceicoccus vermicola</name>
    <dbReference type="NCBI Taxonomy" id="388746"/>
    <lineage>
        <taxon>Bacteria</taxon>
        <taxon>Pseudomonadati</taxon>
        <taxon>Verrucomicrobiota</taxon>
        <taxon>Opitutia</taxon>
        <taxon>Puniceicoccales</taxon>
        <taxon>Puniceicoccaceae</taxon>
        <taxon>Puniceicoccus</taxon>
    </lineage>
</organism>
<dbReference type="InterPro" id="IPR036188">
    <property type="entry name" value="FAD/NAD-bd_sf"/>
</dbReference>
<dbReference type="Pfam" id="PF04820">
    <property type="entry name" value="Trp_halogenase"/>
    <property type="match status" value="2"/>
</dbReference>
<dbReference type="EMBL" id="JACHVA010000045">
    <property type="protein sequence ID" value="MBC2601051.1"/>
    <property type="molecule type" value="Genomic_DNA"/>
</dbReference>
<dbReference type="AlphaFoldDB" id="A0A7X1AW38"/>
<dbReference type="GO" id="GO:0004497">
    <property type="term" value="F:monooxygenase activity"/>
    <property type="evidence" value="ECO:0007669"/>
    <property type="project" value="InterPro"/>
</dbReference>
<keyword evidence="2" id="KW-1185">Reference proteome</keyword>
<dbReference type="RefSeq" id="WP_185691778.1">
    <property type="nucleotide sequence ID" value="NZ_JACHVA010000045.1"/>
</dbReference>
<reference evidence="1 2" key="1">
    <citation type="submission" date="2020-07" db="EMBL/GenBank/DDBJ databases">
        <authorList>
            <person name="Feng X."/>
        </authorList>
    </citation>
    <scope>NUCLEOTIDE SEQUENCE [LARGE SCALE GENOMIC DNA]</scope>
    <source>
        <strain evidence="1 2">JCM14086</strain>
    </source>
</reference>
<sequence length="421" mass="46764">MKPETIILGGGPAGSSAAILLAQAGYPVTVIEKETFPRFHIGESLLPSANRSFCRLGVLEDIQAGGFLEKRGAEFTTPTRDKEVINQFSDGMRKDLTSAFQVERAKFDHLLLERARGAGAAIEQPARIHQVQSNEGGGWTVSYEKNGQSPQKTARYLIDASGRNRILGKHLKLPDESLPYPKRVAVFAHFRGFPRRPGERAGNIEITRLADGWIWMIPMAGDRTSIGWVSGLQSWKEGSGSPEERFEQTLAETPWLQERLANASRIGPVHMESDYSYSYQNFAGADYFLTGDAACFIDPIFSSGVAFALESGIAAADSIMNHSPQEKGIPLAAQKAYTRRFQKGLQTMRKLTDLFYSDAGYAILMNPKNPFGIVPAFNSVVAGEVRPPFRIRWRLWIILSLYRLNERYHFVPTPPLSPSPQ</sequence>
<gene>
    <name evidence="1" type="ORF">H5P30_04575</name>
</gene>
<dbReference type="Proteomes" id="UP000525652">
    <property type="component" value="Unassembled WGS sequence"/>
</dbReference>
<evidence type="ECO:0000313" key="1">
    <source>
        <dbReference type="EMBL" id="MBC2601051.1"/>
    </source>
</evidence>
<proteinExistence type="predicted"/>
<dbReference type="InterPro" id="IPR050816">
    <property type="entry name" value="Flavin-dep_Halogenase_NPB"/>
</dbReference>
<protein>
    <submittedName>
        <fullName evidence="1">Tryptophan 7-halogenase</fullName>
    </submittedName>
</protein>
<evidence type="ECO:0000313" key="2">
    <source>
        <dbReference type="Proteomes" id="UP000525652"/>
    </source>
</evidence>
<name>A0A7X1AW38_9BACT</name>
<dbReference type="PANTHER" id="PTHR43747">
    <property type="entry name" value="FAD-BINDING PROTEIN"/>
    <property type="match status" value="1"/>
</dbReference>
<dbReference type="Gene3D" id="3.50.50.60">
    <property type="entry name" value="FAD/NAD(P)-binding domain"/>
    <property type="match status" value="1"/>
</dbReference>
<dbReference type="PRINTS" id="PR00420">
    <property type="entry name" value="RNGMNOXGNASE"/>
</dbReference>
<dbReference type="InterPro" id="IPR006905">
    <property type="entry name" value="Flavin_halogenase"/>
</dbReference>
<accession>A0A7X1AW38</accession>
<comment type="caution">
    <text evidence="1">The sequence shown here is derived from an EMBL/GenBank/DDBJ whole genome shotgun (WGS) entry which is preliminary data.</text>
</comment>
<dbReference type="SUPFAM" id="SSF51905">
    <property type="entry name" value="FAD/NAD(P)-binding domain"/>
    <property type="match status" value="1"/>
</dbReference>